<feature type="DNA-binding region" description="H-T-H motif" evidence="4">
    <location>
        <begin position="29"/>
        <end position="48"/>
    </location>
</feature>
<sequence>MPRHKEFDADAAVDKAMQVFWTHGYANTTPQRLVDELGIGRGSLYNAFGSKRELYERALRRYYERETARLIEVLDGPGDARGRLRAALRVVIAASLGDRDRRGCLMTNAAIELTADDELVAHLVRRAFDRQHAAFFSTVAEGVAMKEFGAETDCAAVASLLLATINGIRVLARVDPSPARLDALADTALRVL</sequence>
<dbReference type="PROSITE" id="PS50977">
    <property type="entry name" value="HTH_TETR_2"/>
    <property type="match status" value="1"/>
</dbReference>
<keyword evidence="7" id="KW-1185">Reference proteome</keyword>
<gene>
    <name evidence="6" type="ORF">GCM10023318_01670</name>
</gene>
<dbReference type="Gene3D" id="1.10.10.60">
    <property type="entry name" value="Homeodomain-like"/>
    <property type="match status" value="1"/>
</dbReference>
<evidence type="ECO:0000259" key="5">
    <source>
        <dbReference type="PROSITE" id="PS50977"/>
    </source>
</evidence>
<protein>
    <submittedName>
        <fullName evidence="6">TetR/AcrR family transcriptional regulator</fullName>
    </submittedName>
</protein>
<feature type="domain" description="HTH tetR-type" evidence="5">
    <location>
        <begin position="6"/>
        <end position="66"/>
    </location>
</feature>
<evidence type="ECO:0000256" key="2">
    <source>
        <dbReference type="ARBA" id="ARBA00023125"/>
    </source>
</evidence>
<dbReference type="Gene3D" id="1.10.357.10">
    <property type="entry name" value="Tetracycline Repressor, domain 2"/>
    <property type="match status" value="1"/>
</dbReference>
<evidence type="ECO:0000256" key="1">
    <source>
        <dbReference type="ARBA" id="ARBA00023015"/>
    </source>
</evidence>
<comment type="caution">
    <text evidence="6">The sequence shown here is derived from an EMBL/GenBank/DDBJ whole genome shotgun (WGS) entry which is preliminary data.</text>
</comment>
<dbReference type="Pfam" id="PF16925">
    <property type="entry name" value="TetR_C_13"/>
    <property type="match status" value="1"/>
</dbReference>
<dbReference type="PRINTS" id="PR00455">
    <property type="entry name" value="HTHTETR"/>
</dbReference>
<keyword evidence="2 4" id="KW-0238">DNA-binding</keyword>
<dbReference type="EMBL" id="BAABJM010000001">
    <property type="protein sequence ID" value="GAA5042002.1"/>
    <property type="molecule type" value="Genomic_DNA"/>
</dbReference>
<dbReference type="SUPFAM" id="SSF46689">
    <property type="entry name" value="Homeodomain-like"/>
    <property type="match status" value="1"/>
</dbReference>
<dbReference type="InterPro" id="IPR009057">
    <property type="entry name" value="Homeodomain-like_sf"/>
</dbReference>
<organism evidence="6 7">
    <name type="scientific">Nocardia callitridis</name>
    <dbReference type="NCBI Taxonomy" id="648753"/>
    <lineage>
        <taxon>Bacteria</taxon>
        <taxon>Bacillati</taxon>
        <taxon>Actinomycetota</taxon>
        <taxon>Actinomycetes</taxon>
        <taxon>Mycobacteriales</taxon>
        <taxon>Nocardiaceae</taxon>
        <taxon>Nocardia</taxon>
    </lineage>
</organism>
<dbReference type="Proteomes" id="UP001500603">
    <property type="component" value="Unassembled WGS sequence"/>
</dbReference>
<evidence type="ECO:0000256" key="3">
    <source>
        <dbReference type="ARBA" id="ARBA00023163"/>
    </source>
</evidence>
<dbReference type="InterPro" id="IPR011075">
    <property type="entry name" value="TetR_C"/>
</dbReference>
<keyword evidence="1" id="KW-0805">Transcription regulation</keyword>
<name>A0ABP9JTE7_9NOCA</name>
<evidence type="ECO:0000313" key="6">
    <source>
        <dbReference type="EMBL" id="GAA5042002.1"/>
    </source>
</evidence>
<reference evidence="7" key="1">
    <citation type="journal article" date="2019" name="Int. J. Syst. Evol. Microbiol.">
        <title>The Global Catalogue of Microorganisms (GCM) 10K type strain sequencing project: providing services to taxonomists for standard genome sequencing and annotation.</title>
        <authorList>
            <consortium name="The Broad Institute Genomics Platform"/>
            <consortium name="The Broad Institute Genome Sequencing Center for Infectious Disease"/>
            <person name="Wu L."/>
            <person name="Ma J."/>
        </authorList>
    </citation>
    <scope>NUCLEOTIDE SEQUENCE [LARGE SCALE GENOMIC DNA]</scope>
    <source>
        <strain evidence="7">JCM 18298</strain>
    </source>
</reference>
<dbReference type="PANTHER" id="PTHR47506">
    <property type="entry name" value="TRANSCRIPTIONAL REGULATORY PROTEIN"/>
    <property type="match status" value="1"/>
</dbReference>
<dbReference type="InterPro" id="IPR036271">
    <property type="entry name" value="Tet_transcr_reg_TetR-rel_C_sf"/>
</dbReference>
<dbReference type="PANTHER" id="PTHR47506:SF1">
    <property type="entry name" value="HTH-TYPE TRANSCRIPTIONAL REGULATOR YJDC"/>
    <property type="match status" value="1"/>
</dbReference>
<keyword evidence="3" id="KW-0804">Transcription</keyword>
<accession>A0ABP9JTE7</accession>
<evidence type="ECO:0000313" key="7">
    <source>
        <dbReference type="Proteomes" id="UP001500603"/>
    </source>
</evidence>
<dbReference type="Pfam" id="PF00440">
    <property type="entry name" value="TetR_N"/>
    <property type="match status" value="1"/>
</dbReference>
<dbReference type="InterPro" id="IPR001647">
    <property type="entry name" value="HTH_TetR"/>
</dbReference>
<proteinExistence type="predicted"/>
<evidence type="ECO:0000256" key="4">
    <source>
        <dbReference type="PROSITE-ProRule" id="PRU00335"/>
    </source>
</evidence>
<dbReference type="SUPFAM" id="SSF48498">
    <property type="entry name" value="Tetracyclin repressor-like, C-terminal domain"/>
    <property type="match status" value="1"/>
</dbReference>
<dbReference type="RefSeq" id="WP_345493004.1">
    <property type="nucleotide sequence ID" value="NZ_BAABJM010000001.1"/>
</dbReference>